<dbReference type="EMBL" id="FNTI01000001">
    <property type="protein sequence ID" value="SEC16815.1"/>
    <property type="molecule type" value="Genomic_DNA"/>
</dbReference>
<dbReference type="InterPro" id="IPR009506">
    <property type="entry name" value="YjiS-like"/>
</dbReference>
<dbReference type="OrthoDB" id="8163716at2"/>
<dbReference type="AlphaFoldDB" id="A0A1M7LJD2"/>
<protein>
    <recommendedName>
        <fullName evidence="2">YjiS-like domain-containing protein</fullName>
    </recommendedName>
</protein>
<dbReference type="Proteomes" id="UP000183208">
    <property type="component" value="Unassembled WGS sequence"/>
</dbReference>
<feature type="domain" description="YjiS-like" evidence="2">
    <location>
        <begin position="34"/>
        <end position="63"/>
    </location>
</feature>
<evidence type="ECO:0000259" key="2">
    <source>
        <dbReference type="Pfam" id="PF06568"/>
    </source>
</evidence>
<accession>A0A1M7LJD2</accession>
<gene>
    <name evidence="3" type="ORF">SAMN05444171_0801</name>
</gene>
<feature type="compositionally biased region" description="Low complexity" evidence="1">
    <location>
        <begin position="1"/>
        <end position="19"/>
    </location>
</feature>
<sequence length="78" mass="8256">MTMISSAAGQPASQSSQAGLPRLLGGWATSLVTYWARREAIKVLSEMDDRALRDIGIARSQIEAAVGGALNPGMARLR</sequence>
<feature type="region of interest" description="Disordered" evidence="1">
    <location>
        <begin position="1"/>
        <end position="20"/>
    </location>
</feature>
<reference evidence="3 4" key="1">
    <citation type="submission" date="2016-10" db="EMBL/GenBank/DDBJ databases">
        <authorList>
            <person name="de Groot N.N."/>
        </authorList>
    </citation>
    <scope>NUCLEOTIDE SEQUENCE [LARGE SCALE GENOMIC DNA]</scope>
    <source>
        <strain evidence="3 4">GAS522</strain>
    </source>
</reference>
<name>A0A1M7LJD2_9BRAD</name>
<dbReference type="RefSeq" id="WP_074815847.1">
    <property type="nucleotide sequence ID" value="NZ_FNTI01000001.1"/>
</dbReference>
<proteinExistence type="predicted"/>
<evidence type="ECO:0000313" key="3">
    <source>
        <dbReference type="EMBL" id="SEC16815.1"/>
    </source>
</evidence>
<organism evidence="3 4">
    <name type="scientific">Bradyrhizobium lablabi</name>
    <dbReference type="NCBI Taxonomy" id="722472"/>
    <lineage>
        <taxon>Bacteria</taxon>
        <taxon>Pseudomonadati</taxon>
        <taxon>Pseudomonadota</taxon>
        <taxon>Alphaproteobacteria</taxon>
        <taxon>Hyphomicrobiales</taxon>
        <taxon>Nitrobacteraceae</taxon>
        <taxon>Bradyrhizobium</taxon>
    </lineage>
</organism>
<evidence type="ECO:0000313" key="4">
    <source>
        <dbReference type="Proteomes" id="UP000183208"/>
    </source>
</evidence>
<evidence type="ECO:0000256" key="1">
    <source>
        <dbReference type="SAM" id="MobiDB-lite"/>
    </source>
</evidence>
<dbReference type="Pfam" id="PF06568">
    <property type="entry name" value="YjiS-like"/>
    <property type="match status" value="1"/>
</dbReference>